<keyword evidence="1" id="KW-0472">Membrane</keyword>
<dbReference type="InterPro" id="IPR029058">
    <property type="entry name" value="AB_hydrolase_fold"/>
</dbReference>
<dbReference type="Proteomes" id="UP000004095">
    <property type="component" value="Unassembled WGS sequence"/>
</dbReference>
<dbReference type="Pfam" id="PF00561">
    <property type="entry name" value="Abhydrolase_1"/>
    <property type="match status" value="1"/>
</dbReference>
<name>A1ZZI8_MICM2</name>
<evidence type="ECO:0000256" key="1">
    <source>
        <dbReference type="SAM" id="Phobius"/>
    </source>
</evidence>
<feature type="domain" description="AB hydrolase-1" evidence="2">
    <location>
        <begin position="62"/>
        <end position="294"/>
    </location>
</feature>
<dbReference type="Gene3D" id="3.40.50.1820">
    <property type="entry name" value="alpha/beta hydrolase"/>
    <property type="match status" value="1"/>
</dbReference>
<keyword evidence="1" id="KW-0812">Transmembrane</keyword>
<dbReference type="AlphaFoldDB" id="A1ZZI8"/>
<sequence>MLKIIRYIFFTLVILLAGVFIWAYRSDIAVEQLKTRYAPPPSEFVSIQGMQVHYREEGKGFPLVLIHGTGASLHTWQGWVDQLKQHYRVIRFDLPAFGLTGPHPQHDYKISTYVKFVQALLQKKGIKKCHIAGNSLGGNIAWRFALAYPDRVGKMILLDASGIPLKKKRKKLWIMQLARTPIVNWVMRYATPRAIFRKNLLEVYSDDAKVSPALITQYQQLTLRKGNREAFIQRAKTPVEDRSEDIPRINTHTLIMWGKDDAWIPLELAYAFKEKLPNNQLIIYPNVGHVPMEEIPLKTAQDALHFLEAKP</sequence>
<dbReference type="InterPro" id="IPR000073">
    <property type="entry name" value="AB_hydrolase_1"/>
</dbReference>
<gene>
    <name evidence="3" type="ORF">M23134_01771</name>
</gene>
<evidence type="ECO:0000313" key="3">
    <source>
        <dbReference type="EMBL" id="EAY24183.1"/>
    </source>
</evidence>
<keyword evidence="4" id="KW-1185">Reference proteome</keyword>
<accession>A1ZZI8</accession>
<dbReference type="EMBL" id="AAWS01000078">
    <property type="protein sequence ID" value="EAY24183.1"/>
    <property type="molecule type" value="Genomic_DNA"/>
</dbReference>
<comment type="caution">
    <text evidence="3">The sequence shown here is derived from an EMBL/GenBank/DDBJ whole genome shotgun (WGS) entry which is preliminary data.</text>
</comment>
<dbReference type="PRINTS" id="PR00111">
    <property type="entry name" value="ABHYDROLASE"/>
</dbReference>
<dbReference type="SUPFAM" id="SSF53474">
    <property type="entry name" value="alpha/beta-Hydrolases"/>
    <property type="match status" value="1"/>
</dbReference>
<keyword evidence="3" id="KW-0378">Hydrolase</keyword>
<organism evidence="3 4">
    <name type="scientific">Microscilla marina ATCC 23134</name>
    <dbReference type="NCBI Taxonomy" id="313606"/>
    <lineage>
        <taxon>Bacteria</taxon>
        <taxon>Pseudomonadati</taxon>
        <taxon>Bacteroidota</taxon>
        <taxon>Cytophagia</taxon>
        <taxon>Cytophagales</taxon>
        <taxon>Microscillaceae</taxon>
        <taxon>Microscilla</taxon>
    </lineage>
</organism>
<dbReference type="RefSeq" id="WP_002705304.1">
    <property type="nucleotide sequence ID" value="NZ_AAWS01000078.1"/>
</dbReference>
<reference evidence="3 4" key="1">
    <citation type="submission" date="2007-01" db="EMBL/GenBank/DDBJ databases">
        <authorList>
            <person name="Haygood M."/>
            <person name="Podell S."/>
            <person name="Anderson C."/>
            <person name="Hopkinson B."/>
            <person name="Roe K."/>
            <person name="Barbeau K."/>
            <person name="Gaasterland T."/>
            <person name="Ferriera S."/>
            <person name="Johnson J."/>
            <person name="Kravitz S."/>
            <person name="Beeson K."/>
            <person name="Sutton G."/>
            <person name="Rogers Y.-H."/>
            <person name="Friedman R."/>
            <person name="Frazier M."/>
            <person name="Venter J.C."/>
        </authorList>
    </citation>
    <scope>NUCLEOTIDE SEQUENCE [LARGE SCALE GENOMIC DNA]</scope>
    <source>
        <strain evidence="3 4">ATCC 23134</strain>
    </source>
</reference>
<feature type="transmembrane region" description="Helical" evidence="1">
    <location>
        <begin position="7"/>
        <end position="24"/>
    </location>
</feature>
<dbReference type="eggNOG" id="COG2267">
    <property type="taxonomic scope" value="Bacteria"/>
</dbReference>
<evidence type="ECO:0000259" key="2">
    <source>
        <dbReference type="Pfam" id="PF00561"/>
    </source>
</evidence>
<protein>
    <submittedName>
        <fullName evidence="3">Hydrolase, alpha/beta hydrolase fold family</fullName>
    </submittedName>
</protein>
<dbReference type="PANTHER" id="PTHR46438">
    <property type="entry name" value="ALPHA/BETA-HYDROLASES SUPERFAMILY PROTEIN"/>
    <property type="match status" value="1"/>
</dbReference>
<dbReference type="GO" id="GO:0016787">
    <property type="term" value="F:hydrolase activity"/>
    <property type="evidence" value="ECO:0007669"/>
    <property type="project" value="UniProtKB-KW"/>
</dbReference>
<dbReference type="PANTHER" id="PTHR46438:SF11">
    <property type="entry name" value="LIPASE-RELATED"/>
    <property type="match status" value="1"/>
</dbReference>
<proteinExistence type="predicted"/>
<dbReference type="OrthoDB" id="9780932at2"/>
<keyword evidence="1" id="KW-1133">Transmembrane helix</keyword>
<evidence type="ECO:0000313" key="4">
    <source>
        <dbReference type="Proteomes" id="UP000004095"/>
    </source>
</evidence>